<comment type="caution">
    <text evidence="1">The sequence shown here is derived from an EMBL/GenBank/DDBJ whole genome shotgun (WGS) entry which is preliminary data.</text>
</comment>
<organism evidence="1 2">
    <name type="scientific">Pseudotenacibaculum haliotis</name>
    <dbReference type="NCBI Taxonomy" id="1862138"/>
    <lineage>
        <taxon>Bacteria</taxon>
        <taxon>Pseudomonadati</taxon>
        <taxon>Bacteroidota</taxon>
        <taxon>Flavobacteriia</taxon>
        <taxon>Flavobacteriales</taxon>
        <taxon>Flavobacteriaceae</taxon>
        <taxon>Pseudotenacibaculum</taxon>
    </lineage>
</organism>
<accession>A0ABW5LQN9</accession>
<keyword evidence="2" id="KW-1185">Reference proteome</keyword>
<gene>
    <name evidence="1" type="ORF">ACFSRZ_04385</name>
</gene>
<name>A0ABW5LQN9_9FLAO</name>
<dbReference type="PROSITE" id="PS51257">
    <property type="entry name" value="PROKAR_LIPOPROTEIN"/>
    <property type="match status" value="1"/>
</dbReference>
<sequence>MRSINSILNLLVKKKPLLYLVFVFAISSCEDVSSKPIPGLATKEGGLICKDIYLSNDDGKINTNSFIYGDQIAINFNNIKGFKKENGNTFPGLRLLILDKKKDTIMFNPDLYSDNTNGFDLSPLLLFSKVMVANPIHSDNSYKAYVHVWDKKGKGTLDTSLEFKVIPDPKIATQTNGVSFDEIYLYSQKKGSSIINNLVPTNEDIYLVIQGLQGFVKENGKSSVGVRIEVTDADGNIILKEEDLTKDAPLDASELEEIIAPSFIITKGKVQNPIVFSVRIWDKKSDHEIKANVKLNVENN</sequence>
<dbReference type="EMBL" id="JBHULH010000001">
    <property type="protein sequence ID" value="MFD2566596.1"/>
    <property type="molecule type" value="Genomic_DNA"/>
</dbReference>
<dbReference type="RefSeq" id="WP_379665301.1">
    <property type="nucleotide sequence ID" value="NZ_JBHULH010000001.1"/>
</dbReference>
<dbReference type="Proteomes" id="UP001597508">
    <property type="component" value="Unassembled WGS sequence"/>
</dbReference>
<evidence type="ECO:0000313" key="1">
    <source>
        <dbReference type="EMBL" id="MFD2566596.1"/>
    </source>
</evidence>
<protein>
    <recommendedName>
        <fullName evidence="3">DUF4625 domain-containing protein</fullName>
    </recommendedName>
</protein>
<proteinExistence type="predicted"/>
<reference evidence="2" key="1">
    <citation type="journal article" date="2019" name="Int. J. Syst. Evol. Microbiol.">
        <title>The Global Catalogue of Microorganisms (GCM) 10K type strain sequencing project: providing services to taxonomists for standard genome sequencing and annotation.</title>
        <authorList>
            <consortium name="The Broad Institute Genomics Platform"/>
            <consortium name="The Broad Institute Genome Sequencing Center for Infectious Disease"/>
            <person name="Wu L."/>
            <person name="Ma J."/>
        </authorList>
    </citation>
    <scope>NUCLEOTIDE SEQUENCE [LARGE SCALE GENOMIC DNA]</scope>
    <source>
        <strain evidence="2">KCTC 52127</strain>
    </source>
</reference>
<evidence type="ECO:0008006" key="3">
    <source>
        <dbReference type="Google" id="ProtNLM"/>
    </source>
</evidence>
<evidence type="ECO:0000313" key="2">
    <source>
        <dbReference type="Proteomes" id="UP001597508"/>
    </source>
</evidence>